<dbReference type="SUPFAM" id="SSF50978">
    <property type="entry name" value="WD40 repeat-like"/>
    <property type="match status" value="1"/>
</dbReference>
<dbReference type="PANTHER" id="PTHR44489">
    <property type="match status" value="1"/>
</dbReference>
<organism evidence="1">
    <name type="scientific">Anthurium amnicola</name>
    <dbReference type="NCBI Taxonomy" id="1678845"/>
    <lineage>
        <taxon>Eukaryota</taxon>
        <taxon>Viridiplantae</taxon>
        <taxon>Streptophyta</taxon>
        <taxon>Embryophyta</taxon>
        <taxon>Tracheophyta</taxon>
        <taxon>Spermatophyta</taxon>
        <taxon>Magnoliopsida</taxon>
        <taxon>Liliopsida</taxon>
        <taxon>Araceae</taxon>
        <taxon>Pothoideae</taxon>
        <taxon>Potheae</taxon>
        <taxon>Anthurium</taxon>
    </lineage>
</organism>
<accession>A0A1D1YUE8</accession>
<sequence>AAIETWKLAGGEEESSCPFHLAAAMEVHASAIVSLAVAADRLFSGTVDGTIGVCDVMTLQRLFLVSSVHAGQVTSLIPWYGLCLSSSLDGKIKVWDPEMGMRLEHEHRAEHGILAMTGLADSLGRQVLVCSMDDGTVCWYKLPYFRSMGFISNRGKVWAVHPAPDASFFAGDTAGDISEWKC</sequence>
<dbReference type="AlphaFoldDB" id="A0A1D1YUE8"/>
<name>A0A1D1YUE8_9ARAE</name>
<protein>
    <submittedName>
        <fullName evidence="1">Zinc finger CCCH domain-containing protein 17</fullName>
    </submittedName>
</protein>
<dbReference type="EMBL" id="GDJX01009638">
    <property type="protein sequence ID" value="JAT58298.1"/>
    <property type="molecule type" value="Transcribed_RNA"/>
</dbReference>
<feature type="non-terminal residue" evidence="1">
    <location>
        <position position="1"/>
    </location>
</feature>
<proteinExistence type="predicted"/>
<reference evidence="1" key="1">
    <citation type="submission" date="2015-07" db="EMBL/GenBank/DDBJ databases">
        <title>Transcriptome Assembly of Anthurium amnicola.</title>
        <authorList>
            <person name="Suzuki J."/>
        </authorList>
    </citation>
    <scope>NUCLEOTIDE SEQUENCE</scope>
</reference>
<dbReference type="PANTHER" id="PTHR44489:SF16">
    <property type="entry name" value="ANAPHASE-PROMOTING COMPLEX SUBUNIT 4 WD40 DOMAIN-CONTAINING PROTEIN"/>
    <property type="match status" value="1"/>
</dbReference>
<dbReference type="InterPro" id="IPR044715">
    <property type="entry name" value="WDR86-like"/>
</dbReference>
<gene>
    <name evidence="1" type="primary">Os02g0677700_4</name>
    <name evidence="1" type="ORF">g.120637</name>
</gene>
<evidence type="ECO:0000313" key="1">
    <source>
        <dbReference type="EMBL" id="JAT58298.1"/>
    </source>
</evidence>
<dbReference type="Pfam" id="PF00400">
    <property type="entry name" value="WD40"/>
    <property type="match status" value="1"/>
</dbReference>
<dbReference type="Gene3D" id="2.130.10.10">
    <property type="entry name" value="YVTN repeat-like/Quinoprotein amine dehydrogenase"/>
    <property type="match status" value="1"/>
</dbReference>
<dbReference type="InterPro" id="IPR015943">
    <property type="entry name" value="WD40/YVTN_repeat-like_dom_sf"/>
</dbReference>
<dbReference type="InterPro" id="IPR001680">
    <property type="entry name" value="WD40_rpt"/>
</dbReference>
<dbReference type="SMART" id="SM00320">
    <property type="entry name" value="WD40"/>
    <property type="match status" value="2"/>
</dbReference>
<dbReference type="InterPro" id="IPR036322">
    <property type="entry name" value="WD40_repeat_dom_sf"/>
</dbReference>